<protein>
    <submittedName>
        <fullName evidence="1">Uncharacterized protein</fullName>
    </submittedName>
</protein>
<proteinExistence type="predicted"/>
<dbReference type="EMBL" id="CM034390">
    <property type="protein sequence ID" value="KAJ0181617.1"/>
    <property type="molecule type" value="Genomic_DNA"/>
</dbReference>
<gene>
    <name evidence="1" type="ORF">K1T71_002339</name>
</gene>
<keyword evidence="2" id="KW-1185">Reference proteome</keyword>
<dbReference type="Proteomes" id="UP000824533">
    <property type="component" value="Linkage Group LG04"/>
</dbReference>
<organism evidence="1 2">
    <name type="scientific">Dendrolimus kikuchii</name>
    <dbReference type="NCBI Taxonomy" id="765133"/>
    <lineage>
        <taxon>Eukaryota</taxon>
        <taxon>Metazoa</taxon>
        <taxon>Ecdysozoa</taxon>
        <taxon>Arthropoda</taxon>
        <taxon>Hexapoda</taxon>
        <taxon>Insecta</taxon>
        <taxon>Pterygota</taxon>
        <taxon>Neoptera</taxon>
        <taxon>Endopterygota</taxon>
        <taxon>Lepidoptera</taxon>
        <taxon>Glossata</taxon>
        <taxon>Ditrysia</taxon>
        <taxon>Bombycoidea</taxon>
        <taxon>Lasiocampidae</taxon>
        <taxon>Dendrolimus</taxon>
    </lineage>
</organism>
<accession>A0ACC1DDD3</accession>
<comment type="caution">
    <text evidence="1">The sequence shown here is derived from an EMBL/GenBank/DDBJ whole genome shotgun (WGS) entry which is preliminary data.</text>
</comment>
<evidence type="ECO:0000313" key="2">
    <source>
        <dbReference type="Proteomes" id="UP000824533"/>
    </source>
</evidence>
<name>A0ACC1DDD3_9NEOP</name>
<reference evidence="1 2" key="1">
    <citation type="journal article" date="2021" name="Front. Genet.">
        <title>Chromosome-Level Genome Assembly Reveals Significant Gene Expansion in the Toll and IMD Signaling Pathways of Dendrolimus kikuchii.</title>
        <authorList>
            <person name="Zhou J."/>
            <person name="Wu P."/>
            <person name="Xiong Z."/>
            <person name="Liu N."/>
            <person name="Zhao N."/>
            <person name="Ji M."/>
            <person name="Qiu Y."/>
            <person name="Yang B."/>
        </authorList>
    </citation>
    <scope>NUCLEOTIDE SEQUENCE [LARGE SCALE GENOMIC DNA]</scope>
    <source>
        <strain evidence="1">Ann1</strain>
    </source>
</reference>
<sequence>MSHSSSHSNLNVGIVQSLAHSDPNLSILKDTDTQLANITLRNNVMKRKREEDLETFKGDIFSMFKELKSSIDEIKEQNFKLQESVDFTSKSYDEIMLKLKQMEKEKIDDNKYIRQLEEKIEQLEKKDRSTGIEIRNIPKKNYENKQDLVNIIINIGKTINIPIQRSEIKDVFRTKTKATIAPIVAEFTTVILKENMLMSVKKFNKENKNNKLNTGQINLQGTSPIFISENLTSKTKRLFFLARGVASQLEFKYCWTSYGKVLLRKDDGSPLLRIETEQELQALNKPA</sequence>
<evidence type="ECO:0000313" key="1">
    <source>
        <dbReference type="EMBL" id="KAJ0181617.1"/>
    </source>
</evidence>